<comment type="caution">
    <text evidence="1">The sequence shown here is derived from an EMBL/GenBank/DDBJ whole genome shotgun (WGS) entry which is preliminary data.</text>
</comment>
<proteinExistence type="predicted"/>
<dbReference type="PROSITE" id="PS51257">
    <property type="entry name" value="PROKAR_LIPOPROTEIN"/>
    <property type="match status" value="1"/>
</dbReference>
<accession>A0A2N8RAF7</accession>
<dbReference type="EMBL" id="POUM01000018">
    <property type="protein sequence ID" value="PNF58070.1"/>
    <property type="molecule type" value="Genomic_DNA"/>
</dbReference>
<organism evidence="1 2">
    <name type="scientific">Stutzerimonas stutzeri</name>
    <name type="common">Pseudomonas stutzeri</name>
    <dbReference type="NCBI Taxonomy" id="316"/>
    <lineage>
        <taxon>Bacteria</taxon>
        <taxon>Pseudomonadati</taxon>
        <taxon>Pseudomonadota</taxon>
        <taxon>Gammaproteobacteria</taxon>
        <taxon>Pseudomonadales</taxon>
        <taxon>Pseudomonadaceae</taxon>
        <taxon>Stutzerimonas</taxon>
    </lineage>
</organism>
<evidence type="ECO:0000313" key="2">
    <source>
        <dbReference type="Proteomes" id="UP000236003"/>
    </source>
</evidence>
<name>A0A2N8RAF7_STUST</name>
<reference evidence="1 2" key="1">
    <citation type="submission" date="2018-01" db="EMBL/GenBank/DDBJ databases">
        <title>Denitrification phenotypes of diverse strains of Pseudomonas stutzeri.</title>
        <authorList>
            <person name="Milligan D.A."/>
            <person name="Bergaust L."/>
            <person name="Bakken L.R."/>
            <person name="Frostegard A."/>
        </authorList>
    </citation>
    <scope>NUCLEOTIDE SEQUENCE [LARGE SCALE GENOMIC DNA]</scope>
    <source>
        <strain evidence="1 2">CCUG 44592</strain>
    </source>
</reference>
<dbReference type="NCBIfam" id="NF041882">
    <property type="entry name" value="PA3371_fam"/>
    <property type="match status" value="1"/>
</dbReference>
<dbReference type="Proteomes" id="UP000236003">
    <property type="component" value="Unassembled WGS sequence"/>
</dbReference>
<dbReference type="InterPro" id="IPR049711">
    <property type="entry name" value="PA3371-like"/>
</dbReference>
<dbReference type="RefSeq" id="WP_003279633.1">
    <property type="nucleotide sequence ID" value="NZ_CP036186.1"/>
</dbReference>
<evidence type="ECO:0000313" key="1">
    <source>
        <dbReference type="EMBL" id="PNF58070.1"/>
    </source>
</evidence>
<sequence>MSRIAFSLLLLTAACAYGAFLSPYESDTLSAISKAGVVIFGLFFLFSMMVGRKIKFDPVLR</sequence>
<protein>
    <submittedName>
        <fullName evidence="1">Uncharacterized protein</fullName>
    </submittedName>
</protein>
<dbReference type="AlphaFoldDB" id="A0A2N8RAF7"/>
<gene>
    <name evidence="1" type="ORF">CXK99_18685</name>
</gene>